<keyword evidence="1" id="KW-1133">Transmembrane helix</keyword>
<accession>A0A191ZZK8</accession>
<proteinExistence type="predicted"/>
<feature type="transmembrane region" description="Helical" evidence="1">
    <location>
        <begin position="6"/>
        <end position="36"/>
    </location>
</feature>
<evidence type="ECO:0000313" key="3">
    <source>
        <dbReference type="Proteomes" id="UP000078572"/>
    </source>
</evidence>
<reference evidence="3" key="1">
    <citation type="submission" date="2016-06" db="EMBL/GenBank/DDBJ databases">
        <authorList>
            <person name="Xu Y."/>
            <person name="Nagy A."/>
            <person name="Yan X."/>
            <person name="Kim S.W."/>
            <person name="Haley B."/>
            <person name="Liu N.T."/>
            <person name="Nou X."/>
        </authorList>
    </citation>
    <scope>NUCLEOTIDE SEQUENCE [LARGE SCALE GENOMIC DNA]</scope>
    <source>
        <strain evidence="3">ATCC 49129</strain>
    </source>
</reference>
<dbReference type="EMBL" id="CP016022">
    <property type="protein sequence ID" value="ANJ73630.1"/>
    <property type="molecule type" value="Genomic_DNA"/>
</dbReference>
<evidence type="ECO:0000313" key="2">
    <source>
        <dbReference type="EMBL" id="ANJ73630.1"/>
    </source>
</evidence>
<evidence type="ECO:0000256" key="1">
    <source>
        <dbReference type="SAM" id="Phobius"/>
    </source>
</evidence>
<organism evidence="2 3">
    <name type="scientific">Ralstonia insidiosa</name>
    <dbReference type="NCBI Taxonomy" id="190721"/>
    <lineage>
        <taxon>Bacteria</taxon>
        <taxon>Pseudomonadati</taxon>
        <taxon>Pseudomonadota</taxon>
        <taxon>Betaproteobacteria</taxon>
        <taxon>Burkholderiales</taxon>
        <taxon>Burkholderiaceae</taxon>
        <taxon>Ralstonia</taxon>
    </lineage>
</organism>
<dbReference type="Proteomes" id="UP000078572">
    <property type="component" value="Chromosome 1"/>
</dbReference>
<sequence length="65" mass="7030">MIRPVALFVLVLRLVLVVMFTTAVTIVFALVVTFLLKLAVRVLALFFTAQTGDGVLGMRGHGVLT</sequence>
<gene>
    <name evidence="2" type="ORF">A9Y76_14640</name>
</gene>
<name>A0A191ZZK8_9RALS</name>
<dbReference type="AlphaFoldDB" id="A0A191ZZK8"/>
<keyword evidence="1" id="KW-0472">Membrane</keyword>
<keyword evidence="3" id="KW-1185">Reference proteome</keyword>
<protein>
    <submittedName>
        <fullName evidence="2">Uncharacterized protein</fullName>
    </submittedName>
</protein>
<keyword evidence="1" id="KW-0812">Transmembrane</keyword>